<evidence type="ECO:0000256" key="2">
    <source>
        <dbReference type="ARBA" id="ARBA00023125"/>
    </source>
</evidence>
<dbReference type="EMBL" id="CP004393">
    <property type="protein sequence ID" value="AJE47048.1"/>
    <property type="molecule type" value="Genomic_DNA"/>
</dbReference>
<organism evidence="5 6">
    <name type="scientific">Celeribacter indicus</name>
    <dbReference type="NCBI Taxonomy" id="1208324"/>
    <lineage>
        <taxon>Bacteria</taxon>
        <taxon>Pseudomonadati</taxon>
        <taxon>Pseudomonadota</taxon>
        <taxon>Alphaproteobacteria</taxon>
        <taxon>Rhodobacterales</taxon>
        <taxon>Roseobacteraceae</taxon>
        <taxon>Celeribacter</taxon>
    </lineage>
</organism>
<dbReference type="HOGENOM" id="CLU_077346_0_0_5"/>
<dbReference type="KEGG" id="cid:P73_2333"/>
<dbReference type="Pfam" id="PF07302">
    <property type="entry name" value="AroM"/>
    <property type="match status" value="1"/>
</dbReference>
<dbReference type="PANTHER" id="PTHR44688">
    <property type="entry name" value="DNA-BINDING TRANSCRIPTIONAL ACTIVATOR DEVR_DOSR"/>
    <property type="match status" value="1"/>
</dbReference>
<dbReference type="RefSeq" id="WP_043869702.1">
    <property type="nucleotide sequence ID" value="NZ_CP004393.1"/>
</dbReference>
<protein>
    <submittedName>
        <fullName evidence="5">LuxR family transcriptional regulator</fullName>
    </submittedName>
</protein>
<dbReference type="InterPro" id="IPR016032">
    <property type="entry name" value="Sig_transdc_resp-reg_C-effctor"/>
</dbReference>
<dbReference type="InterPro" id="IPR000792">
    <property type="entry name" value="Tscrpt_reg_LuxR_C"/>
</dbReference>
<dbReference type="Gene3D" id="1.10.10.10">
    <property type="entry name" value="Winged helix-like DNA-binding domain superfamily/Winged helix DNA-binding domain"/>
    <property type="match status" value="1"/>
</dbReference>
<dbReference type="SMART" id="SM00421">
    <property type="entry name" value="HTH_LUXR"/>
    <property type="match status" value="1"/>
</dbReference>
<dbReference type="GO" id="GO:0006355">
    <property type="term" value="P:regulation of DNA-templated transcription"/>
    <property type="evidence" value="ECO:0007669"/>
    <property type="project" value="InterPro"/>
</dbReference>
<evidence type="ECO:0000259" key="4">
    <source>
        <dbReference type="PROSITE" id="PS50043"/>
    </source>
</evidence>
<keyword evidence="6" id="KW-1185">Reference proteome</keyword>
<evidence type="ECO:0000313" key="6">
    <source>
        <dbReference type="Proteomes" id="UP000031521"/>
    </source>
</evidence>
<dbReference type="PANTHER" id="PTHR44688:SF16">
    <property type="entry name" value="DNA-BINDING TRANSCRIPTIONAL ACTIVATOR DEVR_DOSR"/>
    <property type="match status" value="1"/>
</dbReference>
<accession>A0A0B5DUC5</accession>
<dbReference type="InterPro" id="IPR036388">
    <property type="entry name" value="WH-like_DNA-bd_sf"/>
</dbReference>
<name>A0A0B5DUC5_9RHOB</name>
<dbReference type="Pfam" id="PF00196">
    <property type="entry name" value="GerE"/>
    <property type="match status" value="1"/>
</dbReference>
<keyword evidence="2" id="KW-0238">DNA-binding</keyword>
<feature type="domain" description="HTH luxR-type" evidence="4">
    <location>
        <begin position="245"/>
        <end position="310"/>
    </location>
</feature>
<dbReference type="PROSITE" id="PS00622">
    <property type="entry name" value="HTH_LUXR_1"/>
    <property type="match status" value="1"/>
</dbReference>
<sequence length="312" mass="33866">MPSRICIVTLGQSPRPGLISEVTARLGQDIVYDEIGALDGLSRAEISRAGRPNGDLPLVSKLNDGSPVVVSTRFQNECLDRVIGEADRKGYDLIVLMASGVFRNFHTQTPFLNGQMAVDDWIASFVIGPAQLGVVFPLRRQASNPVSLQNYGVIIQNSRAIDYSGEASRLREVAGPLRQVDLVLMHSVGYSESMAQTFAEQCGKPVVTARRVIAGALHLRLAGAGAAPNGRTVGAQEDALMIDLLPDPETPLTPREREVLALALDGLANKVIARELGISHRTVEVHRARAMTKYNATSPMQLVRRTMIERQP</sequence>
<dbReference type="PROSITE" id="PS50043">
    <property type="entry name" value="HTH_LUXR_2"/>
    <property type="match status" value="1"/>
</dbReference>
<dbReference type="AlphaFoldDB" id="A0A0B5DUC5"/>
<dbReference type="STRING" id="1208324.P73_2333"/>
<dbReference type="InterPro" id="IPR010843">
    <property type="entry name" value="Uncharacterised_AroM"/>
</dbReference>
<gene>
    <name evidence="5" type="ORF">P73_2333</name>
</gene>
<evidence type="ECO:0000256" key="3">
    <source>
        <dbReference type="ARBA" id="ARBA00023163"/>
    </source>
</evidence>
<dbReference type="CDD" id="cd06170">
    <property type="entry name" value="LuxR_C_like"/>
    <property type="match status" value="1"/>
</dbReference>
<dbReference type="PRINTS" id="PR00038">
    <property type="entry name" value="HTHLUXR"/>
</dbReference>
<reference evidence="5 6" key="1">
    <citation type="journal article" date="2014" name="Int. J. Syst. Evol. Microbiol.">
        <title>Celeribacter indicus sp. nov., a polycyclic aromatic hydrocarbon-degrading bacterium from deep-sea sediment and reclassification of Huaishuia halophila as Celeribacter halophilus comb. nov.</title>
        <authorList>
            <person name="Lai Q."/>
            <person name="Cao J."/>
            <person name="Yuan J."/>
            <person name="Li F."/>
            <person name="Shao Z."/>
        </authorList>
    </citation>
    <scope>NUCLEOTIDE SEQUENCE [LARGE SCALE GENOMIC DNA]</scope>
    <source>
        <strain evidence="5">P73</strain>
    </source>
</reference>
<evidence type="ECO:0000256" key="1">
    <source>
        <dbReference type="ARBA" id="ARBA00023015"/>
    </source>
</evidence>
<dbReference type="SUPFAM" id="SSF46894">
    <property type="entry name" value="C-terminal effector domain of the bipartite response regulators"/>
    <property type="match status" value="1"/>
</dbReference>
<proteinExistence type="predicted"/>
<evidence type="ECO:0000313" key="5">
    <source>
        <dbReference type="EMBL" id="AJE47048.1"/>
    </source>
</evidence>
<dbReference type="Proteomes" id="UP000031521">
    <property type="component" value="Chromosome"/>
</dbReference>
<keyword evidence="1" id="KW-0805">Transcription regulation</keyword>
<keyword evidence="3" id="KW-0804">Transcription</keyword>
<dbReference type="GO" id="GO:0003677">
    <property type="term" value="F:DNA binding"/>
    <property type="evidence" value="ECO:0007669"/>
    <property type="project" value="UniProtKB-KW"/>
</dbReference>